<organism evidence="1 2">
    <name type="scientific">Paractinoplanes ferrugineus</name>
    <dbReference type="NCBI Taxonomy" id="113564"/>
    <lineage>
        <taxon>Bacteria</taxon>
        <taxon>Bacillati</taxon>
        <taxon>Actinomycetota</taxon>
        <taxon>Actinomycetes</taxon>
        <taxon>Micromonosporales</taxon>
        <taxon>Micromonosporaceae</taxon>
        <taxon>Paractinoplanes</taxon>
    </lineage>
</organism>
<evidence type="ECO:0000313" key="1">
    <source>
        <dbReference type="EMBL" id="GIE10159.1"/>
    </source>
</evidence>
<name>A0A919MD35_9ACTN</name>
<protein>
    <submittedName>
        <fullName evidence="1">Uncharacterized protein</fullName>
    </submittedName>
</protein>
<accession>A0A919MD35</accession>
<gene>
    <name evidence="1" type="ORF">Afe05nite_19990</name>
</gene>
<dbReference type="AlphaFoldDB" id="A0A919MD35"/>
<comment type="caution">
    <text evidence="1">The sequence shown here is derived from an EMBL/GenBank/DDBJ whole genome shotgun (WGS) entry which is preliminary data.</text>
</comment>
<sequence>MAIAIRARPTATVRAAPNRASTRGATIAVTAMIRAIGMNAEPASVGEKPSTFCR</sequence>
<evidence type="ECO:0000313" key="2">
    <source>
        <dbReference type="Proteomes" id="UP000598174"/>
    </source>
</evidence>
<dbReference type="EMBL" id="BOMM01000014">
    <property type="protein sequence ID" value="GIE10159.1"/>
    <property type="molecule type" value="Genomic_DNA"/>
</dbReference>
<keyword evidence="2" id="KW-1185">Reference proteome</keyword>
<dbReference type="Proteomes" id="UP000598174">
    <property type="component" value="Unassembled WGS sequence"/>
</dbReference>
<reference evidence="1" key="1">
    <citation type="submission" date="2021-01" db="EMBL/GenBank/DDBJ databases">
        <title>Whole genome shotgun sequence of Actinoplanes ferrugineus NBRC 15555.</title>
        <authorList>
            <person name="Komaki H."/>
            <person name="Tamura T."/>
        </authorList>
    </citation>
    <scope>NUCLEOTIDE SEQUENCE</scope>
    <source>
        <strain evidence="1">NBRC 15555</strain>
    </source>
</reference>
<proteinExistence type="predicted"/>